<dbReference type="InterPro" id="IPR001387">
    <property type="entry name" value="Cro/C1-type_HTH"/>
</dbReference>
<proteinExistence type="predicted"/>
<dbReference type="InterPro" id="IPR010982">
    <property type="entry name" value="Lambda_DNA-bd_dom_sf"/>
</dbReference>
<dbReference type="CDD" id="cd00093">
    <property type="entry name" value="HTH_XRE"/>
    <property type="match status" value="1"/>
</dbReference>
<feature type="domain" description="HTH cro/C1-type" evidence="1">
    <location>
        <begin position="15"/>
        <end position="68"/>
    </location>
</feature>
<dbReference type="SMART" id="SM00530">
    <property type="entry name" value="HTH_XRE"/>
    <property type="match status" value="1"/>
</dbReference>
<reference evidence="2" key="1">
    <citation type="journal article" date="2021" name="Proc. Natl. Acad. Sci. U.S.A.">
        <title>A Catalog of Tens of Thousands of Viruses from Human Metagenomes Reveals Hidden Associations with Chronic Diseases.</title>
        <authorList>
            <person name="Tisza M.J."/>
            <person name="Buck C.B."/>
        </authorList>
    </citation>
    <scope>NUCLEOTIDE SEQUENCE</scope>
    <source>
        <strain evidence="2">CtbaM10</strain>
    </source>
</reference>
<accession>A0A8S5PDZ0</accession>
<protein>
    <submittedName>
        <fullName evidence="2">Cro/C1-type HTH DNA-binding domain protein</fullName>
    </submittedName>
</protein>
<dbReference type="PROSITE" id="PS50943">
    <property type="entry name" value="HTH_CROC1"/>
    <property type="match status" value="1"/>
</dbReference>
<dbReference type="GO" id="GO:0003677">
    <property type="term" value="F:DNA binding"/>
    <property type="evidence" value="ECO:0007669"/>
    <property type="project" value="UniProtKB-KW"/>
</dbReference>
<evidence type="ECO:0000313" key="2">
    <source>
        <dbReference type="EMBL" id="DAE05186.1"/>
    </source>
</evidence>
<organism evidence="2">
    <name type="scientific">Caudovirales sp. ctbaM10</name>
    <dbReference type="NCBI Taxonomy" id="2825767"/>
    <lineage>
        <taxon>Viruses</taxon>
        <taxon>Duplodnaviria</taxon>
        <taxon>Heunggongvirae</taxon>
        <taxon>Uroviricota</taxon>
        <taxon>Caudoviricetes</taxon>
    </lineage>
</organism>
<dbReference type="EMBL" id="BK015405">
    <property type="protein sequence ID" value="DAE05186.1"/>
    <property type="molecule type" value="Genomic_DNA"/>
</dbReference>
<sequence length="84" mass="9806">MKQKEFTTRMYGEAIRERMHELNMSKADLIRTAKISRDTLNRALEGKSVQMATIVAICDALGVSRDESNDFWETDYYNPKFDRP</sequence>
<dbReference type="Pfam" id="PF13443">
    <property type="entry name" value="HTH_26"/>
    <property type="match status" value="1"/>
</dbReference>
<name>A0A8S5PDZ0_9CAUD</name>
<keyword evidence="2" id="KW-0238">DNA-binding</keyword>
<dbReference type="SUPFAM" id="SSF47413">
    <property type="entry name" value="lambda repressor-like DNA-binding domains"/>
    <property type="match status" value="1"/>
</dbReference>
<evidence type="ECO:0000259" key="1">
    <source>
        <dbReference type="PROSITE" id="PS50943"/>
    </source>
</evidence>
<dbReference type="Gene3D" id="1.10.260.40">
    <property type="entry name" value="lambda repressor-like DNA-binding domains"/>
    <property type="match status" value="1"/>
</dbReference>